<dbReference type="AlphaFoldDB" id="A0A9W7A8R2"/>
<protein>
    <submittedName>
        <fullName evidence="2">Uncharacterized protein</fullName>
    </submittedName>
</protein>
<name>A0A9W7A8R2_9STRA</name>
<comment type="caution">
    <text evidence="2">The sequence shown here is derived from an EMBL/GenBank/DDBJ whole genome shotgun (WGS) entry which is preliminary data.</text>
</comment>
<dbReference type="Proteomes" id="UP001162640">
    <property type="component" value="Unassembled WGS sequence"/>
</dbReference>
<accession>A0A9W7A8R2</accession>
<sequence>MGNCTSQNKVYVMAAAPARANPYAVNNNQTDPDPSTANFNNNKANEEGDFVYHNLEDLADSRSDAVEVPLSKKNDEMGLEYEDDIDPSKVDDVTEKLKEYKLDLKAKGVGTRKKKVKNSNLVMKDVKDFGVGLEVEGKGEGITNKGNQELLEEADRRGSRIKIGHSLAGGNEVDDAEFDF</sequence>
<reference evidence="3" key="1">
    <citation type="journal article" date="2023" name="Commun. Biol.">
        <title>Genome analysis of Parmales, the sister group of diatoms, reveals the evolutionary specialization of diatoms from phago-mixotrophs to photoautotrophs.</title>
        <authorList>
            <person name="Ban H."/>
            <person name="Sato S."/>
            <person name="Yoshikawa S."/>
            <person name="Yamada K."/>
            <person name="Nakamura Y."/>
            <person name="Ichinomiya M."/>
            <person name="Sato N."/>
            <person name="Blanc-Mathieu R."/>
            <person name="Endo H."/>
            <person name="Kuwata A."/>
            <person name="Ogata H."/>
        </authorList>
    </citation>
    <scope>NUCLEOTIDE SEQUENCE [LARGE SCALE GENOMIC DNA]</scope>
</reference>
<dbReference type="EMBL" id="BLQM01000103">
    <property type="protein sequence ID" value="GMH63954.1"/>
    <property type="molecule type" value="Genomic_DNA"/>
</dbReference>
<proteinExistence type="predicted"/>
<evidence type="ECO:0000256" key="1">
    <source>
        <dbReference type="SAM" id="MobiDB-lite"/>
    </source>
</evidence>
<organism evidence="2 3">
    <name type="scientific">Triparma laevis f. inornata</name>
    <dbReference type="NCBI Taxonomy" id="1714386"/>
    <lineage>
        <taxon>Eukaryota</taxon>
        <taxon>Sar</taxon>
        <taxon>Stramenopiles</taxon>
        <taxon>Ochrophyta</taxon>
        <taxon>Bolidophyceae</taxon>
        <taxon>Parmales</taxon>
        <taxon>Triparmaceae</taxon>
        <taxon>Triparma</taxon>
    </lineage>
</organism>
<feature type="compositionally biased region" description="Polar residues" evidence="1">
    <location>
        <begin position="29"/>
        <end position="43"/>
    </location>
</feature>
<feature type="region of interest" description="Disordered" evidence="1">
    <location>
        <begin position="23"/>
        <end position="44"/>
    </location>
</feature>
<evidence type="ECO:0000313" key="3">
    <source>
        <dbReference type="Proteomes" id="UP001162640"/>
    </source>
</evidence>
<gene>
    <name evidence="2" type="ORF">TL16_g03849</name>
</gene>
<evidence type="ECO:0000313" key="2">
    <source>
        <dbReference type="EMBL" id="GMH63954.1"/>
    </source>
</evidence>